<keyword evidence="3" id="KW-1185">Reference proteome</keyword>
<organism evidence="2 3">
    <name type="scientific">Aquilegia coerulea</name>
    <name type="common">Rocky mountain columbine</name>
    <dbReference type="NCBI Taxonomy" id="218851"/>
    <lineage>
        <taxon>Eukaryota</taxon>
        <taxon>Viridiplantae</taxon>
        <taxon>Streptophyta</taxon>
        <taxon>Embryophyta</taxon>
        <taxon>Tracheophyta</taxon>
        <taxon>Spermatophyta</taxon>
        <taxon>Magnoliopsida</taxon>
        <taxon>Ranunculales</taxon>
        <taxon>Ranunculaceae</taxon>
        <taxon>Thalictroideae</taxon>
        <taxon>Aquilegia</taxon>
    </lineage>
</organism>
<dbReference type="Gene3D" id="1.20.1280.50">
    <property type="match status" value="1"/>
</dbReference>
<dbReference type="InterPro" id="IPR001810">
    <property type="entry name" value="F-box_dom"/>
</dbReference>
<dbReference type="AlphaFoldDB" id="A0A2G5D7H3"/>
<name>A0A2G5D7H3_AQUCA</name>
<gene>
    <name evidence="2" type="ORF">AQUCO_02600127v1</name>
</gene>
<dbReference type="CDD" id="cd22157">
    <property type="entry name" value="F-box_AtFBW1-like"/>
    <property type="match status" value="1"/>
</dbReference>
<dbReference type="STRING" id="218851.A0A2G5D7H3"/>
<dbReference type="InParanoid" id="A0A2G5D7H3"/>
<dbReference type="PROSITE" id="PS50181">
    <property type="entry name" value="FBOX"/>
    <property type="match status" value="1"/>
</dbReference>
<dbReference type="Pfam" id="PF00646">
    <property type="entry name" value="F-box"/>
    <property type="match status" value="1"/>
</dbReference>
<dbReference type="InterPro" id="IPR017451">
    <property type="entry name" value="F-box-assoc_interact_dom"/>
</dbReference>
<accession>A0A2G5D7H3</accession>
<dbReference type="EMBL" id="KZ305043">
    <property type="protein sequence ID" value="PIA39459.1"/>
    <property type="molecule type" value="Genomic_DNA"/>
</dbReference>
<dbReference type="PANTHER" id="PTHR31672">
    <property type="entry name" value="BNACNNG10540D PROTEIN"/>
    <property type="match status" value="1"/>
</dbReference>
<dbReference type="FunCoup" id="A0A2G5D7H3">
    <property type="interactions" value="419"/>
</dbReference>
<dbReference type="InterPro" id="IPR050796">
    <property type="entry name" value="SCF_F-box_component"/>
</dbReference>
<evidence type="ECO:0000259" key="1">
    <source>
        <dbReference type="PROSITE" id="PS50181"/>
    </source>
</evidence>
<evidence type="ECO:0000313" key="2">
    <source>
        <dbReference type="EMBL" id="PIA39459.1"/>
    </source>
</evidence>
<sequence>MMRRSTRLSSKKVVKSVSLPEVILIEILLRLPVRTLLRCKCVSKDWFELLSSQYFVQLHLNHAHANSIVVFTSGERYSLVVGRSFEYERNGIKTCYKTEFPYYTSVVASCNGFVCLWDYCQSLVILCNPATREHIKVRHCLKIHPSRFSLGFGHDPVTNTYKVVAIKNARYSCTLDDGSGEAYVYTLGTKKWRKFSTSTSLCLFGVYNVPYVNGALHWMFQSKTPVKTQCADSIIAFHLGKEEFREIPWIQTSIANQSYQTEEVCLGELQGCLSLFYTSYNGVTHIWSMKDYGIQESWMKLHSFMVPSRCVNPSYIKPLFIQRNSDILFELIGWLKLDWNHVNKYLYTYNRTNNNVRQYRQCELDCDGVYTYVESLVSIPTDAKLSKRRSERNRRPPDRLNH</sequence>
<dbReference type="Proteomes" id="UP000230069">
    <property type="component" value="Unassembled WGS sequence"/>
</dbReference>
<dbReference type="Pfam" id="PF08268">
    <property type="entry name" value="FBA_3"/>
    <property type="match status" value="1"/>
</dbReference>
<dbReference type="SUPFAM" id="SSF81383">
    <property type="entry name" value="F-box domain"/>
    <property type="match status" value="1"/>
</dbReference>
<reference evidence="2 3" key="1">
    <citation type="submission" date="2017-09" db="EMBL/GenBank/DDBJ databases">
        <title>WGS assembly of Aquilegia coerulea Goldsmith.</title>
        <authorList>
            <person name="Hodges S."/>
            <person name="Kramer E."/>
            <person name="Nordborg M."/>
            <person name="Tomkins J."/>
            <person name="Borevitz J."/>
            <person name="Derieg N."/>
            <person name="Yan J."/>
            <person name="Mihaltcheva S."/>
            <person name="Hayes R.D."/>
            <person name="Rokhsar D."/>
        </authorList>
    </citation>
    <scope>NUCLEOTIDE SEQUENCE [LARGE SCALE GENOMIC DNA]</scope>
    <source>
        <strain evidence="3">cv. Goldsmith</strain>
    </source>
</reference>
<dbReference type="PANTHER" id="PTHR31672:SF13">
    <property type="entry name" value="F-BOX PROTEIN CPR30-LIKE"/>
    <property type="match status" value="1"/>
</dbReference>
<dbReference type="InterPro" id="IPR013187">
    <property type="entry name" value="F-box-assoc_dom_typ3"/>
</dbReference>
<feature type="domain" description="F-box" evidence="1">
    <location>
        <begin position="13"/>
        <end position="58"/>
    </location>
</feature>
<dbReference type="NCBIfam" id="TIGR01640">
    <property type="entry name" value="F_box_assoc_1"/>
    <property type="match status" value="1"/>
</dbReference>
<protein>
    <recommendedName>
        <fullName evidence="1">F-box domain-containing protein</fullName>
    </recommendedName>
</protein>
<proteinExistence type="predicted"/>
<dbReference type="OrthoDB" id="610337at2759"/>
<dbReference type="InterPro" id="IPR036047">
    <property type="entry name" value="F-box-like_dom_sf"/>
</dbReference>
<evidence type="ECO:0000313" key="3">
    <source>
        <dbReference type="Proteomes" id="UP000230069"/>
    </source>
</evidence>
<dbReference type="SMART" id="SM00256">
    <property type="entry name" value="FBOX"/>
    <property type="match status" value="1"/>
</dbReference>